<protein>
    <recommendedName>
        <fullName evidence="3">Rx N-terminal domain-containing protein</fullName>
    </recommendedName>
</protein>
<organism evidence="1 2">
    <name type="scientific">Paspalum notatum var. saurae</name>
    <dbReference type="NCBI Taxonomy" id="547442"/>
    <lineage>
        <taxon>Eukaryota</taxon>
        <taxon>Viridiplantae</taxon>
        <taxon>Streptophyta</taxon>
        <taxon>Embryophyta</taxon>
        <taxon>Tracheophyta</taxon>
        <taxon>Spermatophyta</taxon>
        <taxon>Magnoliopsida</taxon>
        <taxon>Liliopsida</taxon>
        <taxon>Poales</taxon>
        <taxon>Poaceae</taxon>
        <taxon>PACMAD clade</taxon>
        <taxon>Panicoideae</taxon>
        <taxon>Andropogonodae</taxon>
        <taxon>Paspaleae</taxon>
        <taxon>Paspalinae</taxon>
        <taxon>Paspalum</taxon>
    </lineage>
</organism>
<dbReference type="PANTHER" id="PTHR33377:SF54">
    <property type="entry name" value="OS01G0256300 PROTEIN"/>
    <property type="match status" value="1"/>
</dbReference>
<reference evidence="1 2" key="1">
    <citation type="submission" date="2024-02" db="EMBL/GenBank/DDBJ databases">
        <title>High-quality chromosome-scale genome assembly of Pensacola bahiagrass (Paspalum notatum Flugge var. saurae).</title>
        <authorList>
            <person name="Vega J.M."/>
            <person name="Podio M."/>
            <person name="Orjuela J."/>
            <person name="Siena L.A."/>
            <person name="Pessino S.C."/>
            <person name="Combes M.C."/>
            <person name="Mariac C."/>
            <person name="Albertini E."/>
            <person name="Pupilli F."/>
            <person name="Ortiz J.P.A."/>
            <person name="Leblanc O."/>
        </authorList>
    </citation>
    <scope>NUCLEOTIDE SEQUENCE [LARGE SCALE GENOMIC DNA]</scope>
    <source>
        <strain evidence="1">R1</strain>
        <tissue evidence="1">Leaf</tissue>
    </source>
</reference>
<dbReference type="Proteomes" id="UP001341281">
    <property type="component" value="Chromosome 04"/>
</dbReference>
<accession>A0AAQ3TES9</accession>
<evidence type="ECO:0000313" key="2">
    <source>
        <dbReference type="Proteomes" id="UP001341281"/>
    </source>
</evidence>
<evidence type="ECO:0008006" key="3">
    <source>
        <dbReference type="Google" id="ProtNLM"/>
    </source>
</evidence>
<dbReference type="EMBL" id="CP144748">
    <property type="protein sequence ID" value="WVZ71761.1"/>
    <property type="molecule type" value="Genomic_DNA"/>
</dbReference>
<keyword evidence="2" id="KW-1185">Reference proteome</keyword>
<evidence type="ECO:0000313" key="1">
    <source>
        <dbReference type="EMBL" id="WVZ71761.1"/>
    </source>
</evidence>
<sequence length="327" mass="35803">MEVLLSAVASDLVGWLVSFLVSKFHHHEPADSGTDDDVVVRLQRALLRAEAREVTNRAMLQQLGQLREEICRAAYVLDASISTRRAAAVDPGRRSHAAPAGPSRWRPRWAACRNWSSSSAPAPASAGGRTARQRLPLRREMEKEHIVGFLLLRPAAPDQLDVLPVVGPHDVGKRTLVEHACLDERVRRHFAKVVHLSSYDLGDLQGCLVNDTAARSLFAVDLAGGAAVEKVPHRPVWKTGYYYPLVPVKDAPTPSAPCLFYNRRKWTGAVARSEIPEVTMLDIVRGVVPGRRGEASRIPPHGSYVATCHMDGQRCSGGGGRQETTSE</sequence>
<dbReference type="AlphaFoldDB" id="A0AAQ3TES9"/>
<dbReference type="PANTHER" id="PTHR33377">
    <property type="entry name" value="OS10G0134700 PROTEIN-RELATED"/>
    <property type="match status" value="1"/>
</dbReference>
<gene>
    <name evidence="1" type="ORF">U9M48_020306</name>
</gene>
<name>A0AAQ3TES9_PASNO</name>
<proteinExistence type="predicted"/>